<evidence type="ECO:0000256" key="1">
    <source>
        <dbReference type="SAM" id="SignalP"/>
    </source>
</evidence>
<protein>
    <submittedName>
        <fullName evidence="2">Uncharacterized protein</fullName>
    </submittedName>
</protein>
<dbReference type="EMBL" id="JRNJ01000004">
    <property type="protein sequence ID" value="KGF30922.1"/>
    <property type="molecule type" value="Genomic_DNA"/>
</dbReference>
<feature type="chain" id="PRO_5043890178" evidence="1">
    <location>
        <begin position="20"/>
        <end position="521"/>
    </location>
</feature>
<keyword evidence="1" id="KW-0732">Signal</keyword>
<accession>A0AAW3FHT7</accession>
<organism evidence="2 3">
    <name type="scientific">Prevotella histicola JCM 15637 = DNF00424</name>
    <dbReference type="NCBI Taxonomy" id="1236504"/>
    <lineage>
        <taxon>Bacteria</taxon>
        <taxon>Pseudomonadati</taxon>
        <taxon>Bacteroidota</taxon>
        <taxon>Bacteroidia</taxon>
        <taxon>Bacteroidales</taxon>
        <taxon>Prevotellaceae</taxon>
        <taxon>Prevotella</taxon>
    </lineage>
</organism>
<dbReference type="RefSeq" id="WP_036867927.1">
    <property type="nucleotide sequence ID" value="NZ_JRNJ01000004.1"/>
</dbReference>
<dbReference type="AlphaFoldDB" id="A0AAW3FHT7"/>
<sequence length="521" mass="58811">MKKTLFFICALALNLTVSAQIFTTPKGKLIDNMYRNSDSWVKKGWTSMEPGKYEGLASKIVEGDDGYLYVYNPLSGFNSNSWLKLEKVGEGRYKAVLPQIIFKDNDGGDDDDEEGGNTERIFKLNRMIATGKDQYKVVEASKNYMEYTWDGKTLKMLGAGSKNEILGVVYGEDEWESRYGDWNVTIQSSTDKLITPPTTAQNVQYTVTSRENTSPRLIDAAVEGNDIYLKGLFKSEKLANVWVKITRQGDKTVMLSNQYLGVTKATDYMRFSNDTSAYHTYAAVFNDAAAATNELEFSVNAATGVLTANNILKIMFGKSSATNMPMVDLESYEELVLTPYQAVAGKPETPKLHYCSAADSYDYTQKITTLAFYVKNVSVDGKYLNPEKMYYNIYLNDSKTPFTFEKSRYYYLEKDITDIPFNYSDKKNDDIKKSDDQRILHFYDPNIENVTVIMVYEEGGKKYLSAPMSTVVVTDGIENITANDASKESYFTVDGRRLQHLQKGLNIVKRADGTTKKVLVK</sequence>
<name>A0AAW3FHT7_9BACT</name>
<evidence type="ECO:0000313" key="2">
    <source>
        <dbReference type="EMBL" id="KGF30922.1"/>
    </source>
</evidence>
<proteinExistence type="predicted"/>
<reference evidence="2 3" key="1">
    <citation type="submission" date="2014-07" db="EMBL/GenBank/DDBJ databases">
        <authorList>
            <person name="McCorrison J."/>
            <person name="Sanka R."/>
            <person name="Torralba M."/>
            <person name="Gillis M."/>
            <person name="Haft D.H."/>
            <person name="Methe B."/>
            <person name="Sutton G."/>
            <person name="Nelson K.E."/>
        </authorList>
    </citation>
    <scope>NUCLEOTIDE SEQUENCE [LARGE SCALE GENOMIC DNA]</scope>
    <source>
        <strain evidence="2 3">DNF00424</strain>
    </source>
</reference>
<gene>
    <name evidence="2" type="ORF">HMPREF2132_00510</name>
</gene>
<comment type="caution">
    <text evidence="2">The sequence shown here is derived from an EMBL/GenBank/DDBJ whole genome shotgun (WGS) entry which is preliminary data.</text>
</comment>
<evidence type="ECO:0000313" key="3">
    <source>
        <dbReference type="Proteomes" id="UP000029533"/>
    </source>
</evidence>
<feature type="signal peptide" evidence="1">
    <location>
        <begin position="1"/>
        <end position="19"/>
    </location>
</feature>
<dbReference type="Proteomes" id="UP000029533">
    <property type="component" value="Unassembled WGS sequence"/>
</dbReference>